<reference evidence="3" key="1">
    <citation type="journal article" date="2014" name="Int. J. Syst. Evol. Microbiol.">
        <title>Complete genome sequence of Corynebacterium casei LMG S-19264T (=DSM 44701T), isolated from a smear-ripened cheese.</title>
        <authorList>
            <consortium name="US DOE Joint Genome Institute (JGI-PGF)"/>
            <person name="Walter F."/>
            <person name="Albersmeier A."/>
            <person name="Kalinowski J."/>
            <person name="Ruckert C."/>
        </authorList>
    </citation>
    <scope>NUCLEOTIDE SEQUENCE</scope>
    <source>
        <strain evidence="3">CGMCC 1.15320</strain>
    </source>
</reference>
<dbReference type="GO" id="GO:0016616">
    <property type="term" value="F:oxidoreductase activity, acting on the CH-OH group of donors, NAD or NADP as acceptor"/>
    <property type="evidence" value="ECO:0007669"/>
    <property type="project" value="TreeGrafter"/>
</dbReference>
<dbReference type="InterPro" id="IPR036291">
    <property type="entry name" value="NAD(P)-bd_dom_sf"/>
</dbReference>
<dbReference type="EMBL" id="BMIF01000004">
    <property type="protein sequence ID" value="GGA63411.1"/>
    <property type="molecule type" value="Genomic_DNA"/>
</dbReference>
<dbReference type="Gene3D" id="3.40.50.720">
    <property type="entry name" value="NAD(P)-binding Rossmann-like Domain"/>
    <property type="match status" value="1"/>
</dbReference>
<evidence type="ECO:0000313" key="4">
    <source>
        <dbReference type="Proteomes" id="UP000636264"/>
    </source>
</evidence>
<dbReference type="PANTHER" id="PTHR42760:SF115">
    <property type="entry name" value="3-OXOACYL-[ACYL-CARRIER-PROTEIN] REDUCTASE FABG"/>
    <property type="match status" value="1"/>
</dbReference>
<accession>A0A916W315</accession>
<dbReference type="Pfam" id="PF13561">
    <property type="entry name" value="adh_short_C2"/>
    <property type="match status" value="1"/>
</dbReference>
<dbReference type="NCBIfam" id="NF005559">
    <property type="entry name" value="PRK07231.1"/>
    <property type="match status" value="1"/>
</dbReference>
<dbReference type="InterPro" id="IPR002347">
    <property type="entry name" value="SDR_fam"/>
</dbReference>
<dbReference type="CDD" id="cd05233">
    <property type="entry name" value="SDR_c"/>
    <property type="match status" value="1"/>
</dbReference>
<dbReference type="PRINTS" id="PR00080">
    <property type="entry name" value="SDRFAMILY"/>
</dbReference>
<dbReference type="Proteomes" id="UP000636264">
    <property type="component" value="Unassembled WGS sequence"/>
</dbReference>
<dbReference type="SUPFAM" id="SSF51735">
    <property type="entry name" value="NAD(P)-binding Rossmann-fold domains"/>
    <property type="match status" value="1"/>
</dbReference>
<evidence type="ECO:0000256" key="1">
    <source>
        <dbReference type="ARBA" id="ARBA00006484"/>
    </source>
</evidence>
<protein>
    <submittedName>
        <fullName evidence="3">Short chain dehydrogenase</fullName>
    </submittedName>
</protein>
<sequence length="289" mass="30713">MSEDRSILGLEGKVALITGGGAGIGRATAELFATAGMKVVVAEIDATRVEDTRAALEKIGGEHLVLQADVCKAADVKSVVAAVDERHGRLDVLVNNVGDFLGYKDMFEDSTEEQWDQLYHINLRHMFLVTRAAIPLMRRSGEGGSIINVSTVEAFRGIPLTVAYAAFKAGVTGFTQSLAVELGQYGIRVNAVAPETTNTAQITATPRVPPENRDYISRWFPIGRFGEGPDSAGAALYLASDRLSGWVSGQSIVVDGGALAAGAWMRLPEGGFTHLPIIVADGYTPRPGK</sequence>
<evidence type="ECO:0000313" key="3">
    <source>
        <dbReference type="EMBL" id="GGA63411.1"/>
    </source>
</evidence>
<dbReference type="PANTHER" id="PTHR42760">
    <property type="entry name" value="SHORT-CHAIN DEHYDROGENASES/REDUCTASES FAMILY MEMBER"/>
    <property type="match status" value="1"/>
</dbReference>
<keyword evidence="2" id="KW-0560">Oxidoreductase</keyword>
<name>A0A916W315_9HYPH</name>
<keyword evidence="4" id="KW-1185">Reference proteome</keyword>
<comment type="similarity">
    <text evidence="1">Belongs to the short-chain dehydrogenases/reductases (SDR) family.</text>
</comment>
<dbReference type="FunFam" id="3.40.50.720:FF:000084">
    <property type="entry name" value="Short-chain dehydrogenase reductase"/>
    <property type="match status" value="1"/>
</dbReference>
<gene>
    <name evidence="3" type="ORF">GCM10011385_16540</name>
</gene>
<evidence type="ECO:0000256" key="2">
    <source>
        <dbReference type="ARBA" id="ARBA00023002"/>
    </source>
</evidence>
<comment type="caution">
    <text evidence="3">The sequence shown here is derived from an EMBL/GenBank/DDBJ whole genome shotgun (WGS) entry which is preliminary data.</text>
</comment>
<organism evidence="3 4">
    <name type="scientific">Nitratireductor aestuarii</name>
    <dbReference type="NCBI Taxonomy" id="1735103"/>
    <lineage>
        <taxon>Bacteria</taxon>
        <taxon>Pseudomonadati</taxon>
        <taxon>Pseudomonadota</taxon>
        <taxon>Alphaproteobacteria</taxon>
        <taxon>Hyphomicrobiales</taxon>
        <taxon>Phyllobacteriaceae</taxon>
        <taxon>Nitratireductor</taxon>
    </lineage>
</organism>
<dbReference type="AlphaFoldDB" id="A0A916W315"/>
<dbReference type="PRINTS" id="PR00081">
    <property type="entry name" value="GDHRDH"/>
</dbReference>
<dbReference type="RefSeq" id="WP_188720582.1">
    <property type="nucleotide sequence ID" value="NZ_BMIF01000004.1"/>
</dbReference>
<proteinExistence type="inferred from homology"/>
<reference evidence="3" key="2">
    <citation type="submission" date="2020-09" db="EMBL/GenBank/DDBJ databases">
        <authorList>
            <person name="Sun Q."/>
            <person name="Zhou Y."/>
        </authorList>
    </citation>
    <scope>NUCLEOTIDE SEQUENCE</scope>
    <source>
        <strain evidence="3">CGMCC 1.15320</strain>
    </source>
</reference>